<comment type="caution">
    <text evidence="8">The sequence shown here is derived from an EMBL/GenBank/DDBJ whole genome shotgun (WGS) entry which is preliminary data.</text>
</comment>
<evidence type="ECO:0000256" key="1">
    <source>
        <dbReference type="ARBA" id="ARBA00022527"/>
    </source>
</evidence>
<dbReference type="PRINTS" id="PR00109">
    <property type="entry name" value="TYRKINASE"/>
</dbReference>
<dbReference type="SMART" id="SM00220">
    <property type="entry name" value="S_TKc"/>
    <property type="match status" value="1"/>
</dbReference>
<evidence type="ECO:0000313" key="8">
    <source>
        <dbReference type="EMBL" id="KAK8839074.1"/>
    </source>
</evidence>
<keyword evidence="1 5" id="KW-0418">Kinase</keyword>
<feature type="compositionally biased region" description="Basic residues" evidence="6">
    <location>
        <begin position="381"/>
        <end position="392"/>
    </location>
</feature>
<dbReference type="InterPro" id="IPR000719">
    <property type="entry name" value="Prot_kinase_dom"/>
</dbReference>
<feature type="domain" description="Protein kinase" evidence="7">
    <location>
        <begin position="11"/>
        <end position="288"/>
    </location>
</feature>
<dbReference type="InterPro" id="IPR011009">
    <property type="entry name" value="Kinase-like_dom_sf"/>
</dbReference>
<evidence type="ECO:0000256" key="5">
    <source>
        <dbReference type="RuleBase" id="RU000304"/>
    </source>
</evidence>
<protein>
    <recommendedName>
        <fullName evidence="7">Protein kinase domain-containing protein</fullName>
    </recommendedName>
</protein>
<name>A0ABR2GYR4_9EUKA</name>
<dbReference type="InterPro" id="IPR008271">
    <property type="entry name" value="Ser/Thr_kinase_AS"/>
</dbReference>
<dbReference type="InterPro" id="IPR017441">
    <property type="entry name" value="Protein_kinase_ATP_BS"/>
</dbReference>
<dbReference type="InterPro" id="IPR051681">
    <property type="entry name" value="Ser/Thr_Kinases-Pseudokinases"/>
</dbReference>
<accession>A0ABR2GYR4</accession>
<keyword evidence="1 5" id="KW-0723">Serine/threonine-protein kinase</keyword>
<dbReference type="Gene3D" id="1.10.510.10">
    <property type="entry name" value="Transferase(Phosphotransferase) domain 1"/>
    <property type="match status" value="1"/>
</dbReference>
<evidence type="ECO:0000256" key="2">
    <source>
        <dbReference type="ARBA" id="ARBA00022741"/>
    </source>
</evidence>
<proteinExistence type="inferred from homology"/>
<dbReference type="PROSITE" id="PS00108">
    <property type="entry name" value="PROTEIN_KINASE_ST"/>
    <property type="match status" value="1"/>
</dbReference>
<feature type="binding site" evidence="4">
    <location>
        <position position="40"/>
    </location>
    <ligand>
        <name>ATP</name>
        <dbReference type="ChEBI" id="CHEBI:30616"/>
    </ligand>
</feature>
<organism evidence="8 9">
    <name type="scientific">Tritrichomonas musculus</name>
    <dbReference type="NCBI Taxonomy" id="1915356"/>
    <lineage>
        <taxon>Eukaryota</taxon>
        <taxon>Metamonada</taxon>
        <taxon>Parabasalia</taxon>
        <taxon>Tritrichomonadida</taxon>
        <taxon>Tritrichomonadidae</taxon>
        <taxon>Tritrichomonas</taxon>
    </lineage>
</organism>
<evidence type="ECO:0000256" key="3">
    <source>
        <dbReference type="ARBA" id="ARBA00022840"/>
    </source>
</evidence>
<comment type="similarity">
    <text evidence="5">Belongs to the protein kinase superfamily.</text>
</comment>
<dbReference type="EMBL" id="JAPFFF010000053">
    <property type="protein sequence ID" value="KAK8839074.1"/>
    <property type="molecule type" value="Genomic_DNA"/>
</dbReference>
<dbReference type="SUPFAM" id="SSF56112">
    <property type="entry name" value="Protein kinase-like (PK-like)"/>
    <property type="match status" value="1"/>
</dbReference>
<keyword evidence="1 5" id="KW-0808">Transferase</keyword>
<dbReference type="PROSITE" id="PS00107">
    <property type="entry name" value="PROTEIN_KINASE_ATP"/>
    <property type="match status" value="1"/>
</dbReference>
<keyword evidence="2 4" id="KW-0547">Nucleotide-binding</keyword>
<dbReference type="PROSITE" id="PS50011">
    <property type="entry name" value="PROTEIN_KINASE_DOM"/>
    <property type="match status" value="1"/>
</dbReference>
<dbReference type="PANTHER" id="PTHR44329">
    <property type="entry name" value="SERINE/THREONINE-PROTEIN KINASE TNNI3K-RELATED"/>
    <property type="match status" value="1"/>
</dbReference>
<gene>
    <name evidence="8" type="ORF">M9Y10_032543</name>
</gene>
<evidence type="ECO:0000259" key="7">
    <source>
        <dbReference type="PROSITE" id="PS50011"/>
    </source>
</evidence>
<evidence type="ECO:0000256" key="4">
    <source>
        <dbReference type="PROSITE-ProRule" id="PRU10141"/>
    </source>
</evidence>
<evidence type="ECO:0000256" key="6">
    <source>
        <dbReference type="SAM" id="MobiDB-lite"/>
    </source>
</evidence>
<sequence length="399" mass="46072">MERKIINLSDFQVLKHIGEGSFGDVYQIKNKTTNKMYAAKILKNQISSDYLHNEETLLFFREVKLLSILNHPSFIRFKGYSSVNFEQLPYPTIITQFASNGTLKDIIKSESLGLSPKGWDETKKLINIYGIAEGLKYLHYNNIIHRDLKLENILLDDNLYPKISDFGLIKSIKSESKSFQVESMKNLKGTPIYMPPESIMNMIYSKPGDVFAFALIVYQIWTTHSPYSFANMNELLSNVIINDKRPELTSDIPVQFQELIEKCWRKDPKDRPTFDEIVDDLSNNSNYITDNINESEYFEYIDYIKNCKSSFDIEQSIKFDDLVNKCSITSNKSDFDQQAINMTNNDDDNDMQIPKANDKNPDLNGKVDYPNKIVESDTQKKVRYAPKRKKKTTGTPLAT</sequence>
<keyword evidence="3 4" id="KW-0067">ATP-binding</keyword>
<dbReference type="InterPro" id="IPR001245">
    <property type="entry name" value="Ser-Thr/Tyr_kinase_cat_dom"/>
</dbReference>
<dbReference type="Pfam" id="PF00069">
    <property type="entry name" value="Pkinase"/>
    <property type="match status" value="1"/>
</dbReference>
<reference evidence="8 9" key="1">
    <citation type="submission" date="2024-04" db="EMBL/GenBank/DDBJ databases">
        <title>Tritrichomonas musculus Genome.</title>
        <authorList>
            <person name="Alves-Ferreira E."/>
            <person name="Grigg M."/>
            <person name="Lorenzi H."/>
            <person name="Galac M."/>
        </authorList>
    </citation>
    <scope>NUCLEOTIDE SEQUENCE [LARGE SCALE GENOMIC DNA]</scope>
    <source>
        <strain evidence="8 9">EAF2021</strain>
    </source>
</reference>
<keyword evidence="9" id="KW-1185">Reference proteome</keyword>
<feature type="region of interest" description="Disordered" evidence="6">
    <location>
        <begin position="337"/>
        <end position="399"/>
    </location>
</feature>
<evidence type="ECO:0000313" key="9">
    <source>
        <dbReference type="Proteomes" id="UP001470230"/>
    </source>
</evidence>
<dbReference type="Proteomes" id="UP001470230">
    <property type="component" value="Unassembled WGS sequence"/>
</dbReference>